<proteinExistence type="predicted"/>
<dbReference type="Proteomes" id="UP001140562">
    <property type="component" value="Unassembled WGS sequence"/>
</dbReference>
<accession>A0A9W8X348</accession>
<comment type="caution">
    <text evidence="3">The sequence shown here is derived from an EMBL/GenBank/DDBJ whole genome shotgun (WGS) entry which is preliminary data.</text>
</comment>
<gene>
    <name evidence="3" type="ORF">N0V87_002836</name>
</gene>
<dbReference type="AlphaFoldDB" id="A0A9W8X348"/>
<reference evidence="3" key="1">
    <citation type="submission" date="2022-10" db="EMBL/GenBank/DDBJ databases">
        <title>Tapping the CABI collections for fungal endophytes: first genome assemblies for Collariella, Neodidymelliopsis, Ascochyta clinopodiicola, Didymella pomorum, Didymosphaeria variabile, Neocosmospora piperis and Neocucurbitaria cava.</title>
        <authorList>
            <person name="Hill R."/>
        </authorList>
    </citation>
    <scope>NUCLEOTIDE SEQUENCE</scope>
    <source>
        <strain evidence="3">IMI 360193</strain>
    </source>
</reference>
<feature type="chain" id="PRO_5040984937" evidence="2">
    <location>
        <begin position="17"/>
        <end position="247"/>
    </location>
</feature>
<feature type="region of interest" description="Disordered" evidence="1">
    <location>
        <begin position="164"/>
        <end position="185"/>
    </location>
</feature>
<dbReference type="EMBL" id="JAPEUV010000019">
    <property type="protein sequence ID" value="KAJ4339898.1"/>
    <property type="molecule type" value="Genomic_DNA"/>
</dbReference>
<sequence length="247" mass="23954">MSLLLTSTLLASVAAAQLTTSIWMPGAANGDQSFVGSVIAVQGDRTTISMAFDGEGIETEYYGQGPSTVTLGGTTYVAYEVSATAIVEDVSATATIDLACSRADNSAVPTCEINTKVSGGAPDETSGLSDATTTTMSGDMQYYLNNFPLVITAGEDKLGASAAATPSASEATPTGTTGSSAQSSSASVASGASASSGVPVASGASAASSAASKAASSAVAQATGAAAPMRSLAPVLVGMGAVAAFFV</sequence>
<evidence type="ECO:0000256" key="2">
    <source>
        <dbReference type="SAM" id="SignalP"/>
    </source>
</evidence>
<keyword evidence="4" id="KW-1185">Reference proteome</keyword>
<protein>
    <submittedName>
        <fullName evidence="3">Uncharacterized protein</fullName>
    </submittedName>
</protein>
<keyword evidence="2" id="KW-0732">Signal</keyword>
<feature type="signal peptide" evidence="2">
    <location>
        <begin position="1"/>
        <end position="16"/>
    </location>
</feature>
<organism evidence="3 4">
    <name type="scientific">Didymella glomerata</name>
    <dbReference type="NCBI Taxonomy" id="749621"/>
    <lineage>
        <taxon>Eukaryota</taxon>
        <taxon>Fungi</taxon>
        <taxon>Dikarya</taxon>
        <taxon>Ascomycota</taxon>
        <taxon>Pezizomycotina</taxon>
        <taxon>Dothideomycetes</taxon>
        <taxon>Pleosporomycetidae</taxon>
        <taxon>Pleosporales</taxon>
        <taxon>Pleosporineae</taxon>
        <taxon>Didymellaceae</taxon>
        <taxon>Didymella</taxon>
    </lineage>
</organism>
<dbReference type="OrthoDB" id="3795220at2759"/>
<evidence type="ECO:0000313" key="4">
    <source>
        <dbReference type="Proteomes" id="UP001140562"/>
    </source>
</evidence>
<evidence type="ECO:0000313" key="3">
    <source>
        <dbReference type="EMBL" id="KAJ4339898.1"/>
    </source>
</evidence>
<evidence type="ECO:0000256" key="1">
    <source>
        <dbReference type="SAM" id="MobiDB-lite"/>
    </source>
</evidence>
<name>A0A9W8X348_9PLEO</name>